<dbReference type="Gene3D" id="3.30.559.10">
    <property type="entry name" value="Chloramphenicol acetyltransferase-like domain"/>
    <property type="match status" value="1"/>
</dbReference>
<evidence type="ECO:0000256" key="5">
    <source>
        <dbReference type="SAM" id="Phobius"/>
    </source>
</evidence>
<keyword evidence="5" id="KW-1133">Transmembrane helix</keyword>
<dbReference type="FunFam" id="3.40.50.12780:FF:000012">
    <property type="entry name" value="Non-ribosomal peptide synthetase"/>
    <property type="match status" value="1"/>
</dbReference>
<proteinExistence type="predicted"/>
<dbReference type="PROSITE" id="PS00455">
    <property type="entry name" value="AMP_BINDING"/>
    <property type="match status" value="1"/>
</dbReference>
<dbReference type="CDD" id="cd06173">
    <property type="entry name" value="MFS_MefA_like"/>
    <property type="match status" value="1"/>
</dbReference>
<dbReference type="InterPro" id="IPR025110">
    <property type="entry name" value="AMP-bd_C"/>
</dbReference>
<dbReference type="PANTHER" id="PTHR45527:SF1">
    <property type="entry name" value="FATTY ACID SYNTHASE"/>
    <property type="match status" value="1"/>
</dbReference>
<evidence type="ECO:0000256" key="4">
    <source>
        <dbReference type="SAM" id="MobiDB-lite"/>
    </source>
</evidence>
<dbReference type="SMART" id="SM00823">
    <property type="entry name" value="PKS_PP"/>
    <property type="match status" value="1"/>
</dbReference>
<dbReference type="Pfam" id="PF00501">
    <property type="entry name" value="AMP-binding"/>
    <property type="match status" value="1"/>
</dbReference>
<feature type="domain" description="Carrier" evidence="6">
    <location>
        <begin position="1002"/>
        <end position="1082"/>
    </location>
</feature>
<dbReference type="InterPro" id="IPR036259">
    <property type="entry name" value="MFS_trans_sf"/>
</dbReference>
<dbReference type="GO" id="GO:0072330">
    <property type="term" value="P:monocarboxylic acid biosynthetic process"/>
    <property type="evidence" value="ECO:0007669"/>
    <property type="project" value="UniProtKB-ARBA"/>
</dbReference>
<dbReference type="Gene3D" id="3.40.50.1820">
    <property type="entry name" value="alpha/beta hydrolase"/>
    <property type="match status" value="1"/>
</dbReference>
<dbReference type="InterPro" id="IPR020806">
    <property type="entry name" value="PKS_PP-bd"/>
</dbReference>
<dbReference type="Gene3D" id="1.10.1200.10">
    <property type="entry name" value="ACP-like"/>
    <property type="match status" value="1"/>
</dbReference>
<dbReference type="GO" id="GO:0008610">
    <property type="term" value="P:lipid biosynthetic process"/>
    <property type="evidence" value="ECO:0007669"/>
    <property type="project" value="UniProtKB-ARBA"/>
</dbReference>
<feature type="transmembrane region" description="Helical" evidence="5">
    <location>
        <begin position="1494"/>
        <end position="1514"/>
    </location>
</feature>
<dbReference type="InterPro" id="IPR006162">
    <property type="entry name" value="Ppantetheine_attach_site"/>
</dbReference>
<evidence type="ECO:0000256" key="1">
    <source>
        <dbReference type="ARBA" id="ARBA00001957"/>
    </source>
</evidence>
<dbReference type="NCBIfam" id="TIGR01733">
    <property type="entry name" value="AA-adenyl-dom"/>
    <property type="match status" value="1"/>
</dbReference>
<feature type="transmembrane region" description="Helical" evidence="5">
    <location>
        <begin position="1787"/>
        <end position="1805"/>
    </location>
</feature>
<dbReference type="GO" id="GO:0043041">
    <property type="term" value="P:amino acid activation for nonribosomal peptide biosynthetic process"/>
    <property type="evidence" value="ECO:0007669"/>
    <property type="project" value="TreeGrafter"/>
</dbReference>
<evidence type="ECO:0000313" key="8">
    <source>
        <dbReference type="Proteomes" id="UP000198959"/>
    </source>
</evidence>
<protein>
    <submittedName>
        <fullName evidence="7">Amino acid adenylation domain-containing protein</fullName>
    </submittedName>
</protein>
<dbReference type="SUPFAM" id="SSF53474">
    <property type="entry name" value="alpha/beta-Hydrolases"/>
    <property type="match status" value="1"/>
</dbReference>
<dbReference type="Pfam" id="PF13193">
    <property type="entry name" value="AMP-binding_C"/>
    <property type="match status" value="1"/>
</dbReference>
<comment type="cofactor">
    <cofactor evidence="1">
        <name>pantetheine 4'-phosphate</name>
        <dbReference type="ChEBI" id="CHEBI:47942"/>
    </cofactor>
</comment>
<dbReference type="CDD" id="cd05930">
    <property type="entry name" value="A_NRPS"/>
    <property type="match status" value="1"/>
</dbReference>
<keyword evidence="5" id="KW-0812">Transmembrane</keyword>
<feature type="transmembrane region" description="Helical" evidence="5">
    <location>
        <begin position="1467"/>
        <end position="1488"/>
    </location>
</feature>
<dbReference type="GO" id="GO:0003824">
    <property type="term" value="F:catalytic activity"/>
    <property type="evidence" value="ECO:0007669"/>
    <property type="project" value="InterPro"/>
</dbReference>
<name>A0A1C6SBL3_9ACTN</name>
<gene>
    <name evidence="7" type="ORF">GA0074692_2210</name>
</gene>
<dbReference type="Proteomes" id="UP000198959">
    <property type="component" value="Unassembled WGS sequence"/>
</dbReference>
<dbReference type="InterPro" id="IPR011701">
    <property type="entry name" value="MFS"/>
</dbReference>
<keyword evidence="2" id="KW-0596">Phosphopantetheine</keyword>
<dbReference type="Pfam" id="PF07690">
    <property type="entry name" value="MFS_1"/>
    <property type="match status" value="1"/>
</dbReference>
<dbReference type="InterPro" id="IPR009081">
    <property type="entry name" value="PP-bd_ACP"/>
</dbReference>
<dbReference type="Gene3D" id="3.40.50.980">
    <property type="match status" value="2"/>
</dbReference>
<dbReference type="GO" id="GO:0022857">
    <property type="term" value="F:transmembrane transporter activity"/>
    <property type="evidence" value="ECO:0007669"/>
    <property type="project" value="InterPro"/>
</dbReference>
<dbReference type="InterPro" id="IPR000873">
    <property type="entry name" value="AMP-dep_synth/lig_dom"/>
</dbReference>
<evidence type="ECO:0000259" key="6">
    <source>
        <dbReference type="PROSITE" id="PS50075"/>
    </source>
</evidence>
<dbReference type="InterPro" id="IPR029058">
    <property type="entry name" value="AB_hydrolase_fold"/>
</dbReference>
<dbReference type="FunFam" id="1.10.1200.10:FF:000016">
    <property type="entry name" value="Non-ribosomal peptide synthase"/>
    <property type="match status" value="1"/>
</dbReference>
<evidence type="ECO:0000256" key="2">
    <source>
        <dbReference type="ARBA" id="ARBA00022450"/>
    </source>
</evidence>
<organism evidence="7 8">
    <name type="scientific">Micromonospora pallida</name>
    <dbReference type="NCBI Taxonomy" id="145854"/>
    <lineage>
        <taxon>Bacteria</taxon>
        <taxon>Bacillati</taxon>
        <taxon>Actinomycetota</taxon>
        <taxon>Actinomycetes</taxon>
        <taxon>Micromonosporales</taxon>
        <taxon>Micromonosporaceae</taxon>
        <taxon>Micromonospora</taxon>
    </lineage>
</organism>
<keyword evidence="8" id="KW-1185">Reference proteome</keyword>
<evidence type="ECO:0000313" key="7">
    <source>
        <dbReference type="EMBL" id="SCL26672.1"/>
    </source>
</evidence>
<dbReference type="GO" id="GO:0031177">
    <property type="term" value="F:phosphopantetheine binding"/>
    <property type="evidence" value="ECO:0007669"/>
    <property type="project" value="InterPro"/>
</dbReference>
<dbReference type="InterPro" id="IPR020845">
    <property type="entry name" value="AMP-binding_CS"/>
</dbReference>
<dbReference type="InterPro" id="IPR010071">
    <property type="entry name" value="AA_adenyl_dom"/>
</dbReference>
<dbReference type="SUPFAM" id="SSF103473">
    <property type="entry name" value="MFS general substrate transporter"/>
    <property type="match status" value="1"/>
</dbReference>
<dbReference type="SUPFAM" id="SSF56801">
    <property type="entry name" value="Acetyl-CoA synthetase-like"/>
    <property type="match status" value="1"/>
</dbReference>
<feature type="transmembrane region" description="Helical" evidence="5">
    <location>
        <begin position="1526"/>
        <end position="1549"/>
    </location>
</feature>
<dbReference type="Gene3D" id="1.20.1250.20">
    <property type="entry name" value="MFS general substrate transporter like domains"/>
    <property type="match status" value="1"/>
</dbReference>
<feature type="transmembrane region" description="Helical" evidence="5">
    <location>
        <begin position="1675"/>
        <end position="1692"/>
    </location>
</feature>
<dbReference type="InterPro" id="IPR023213">
    <property type="entry name" value="CAT-like_dom_sf"/>
</dbReference>
<dbReference type="InterPro" id="IPR001031">
    <property type="entry name" value="Thioesterase"/>
</dbReference>
<dbReference type="Pfam" id="PF00975">
    <property type="entry name" value="Thioesterase"/>
    <property type="match status" value="1"/>
</dbReference>
<dbReference type="InterPro" id="IPR036736">
    <property type="entry name" value="ACP-like_sf"/>
</dbReference>
<dbReference type="Gene3D" id="3.30.300.30">
    <property type="match status" value="1"/>
</dbReference>
<dbReference type="EMBL" id="FMHW01000002">
    <property type="protein sequence ID" value="SCL26672.1"/>
    <property type="molecule type" value="Genomic_DNA"/>
</dbReference>
<feature type="transmembrane region" description="Helical" evidence="5">
    <location>
        <begin position="1698"/>
        <end position="1721"/>
    </location>
</feature>
<sequence length="1888" mass="200462">MTNVDLPARVVRPSTNGISATTGTKPSLSFGQERIWFTEQLTPGTAGYLVHTTLRLIGPLDPDLLATAIDASARRHDSLRMRFTENDLGEPVVEVMAAVRVPVTVVGVTDEAAARALVAESARTPFDLAAAPLLRALVIRLADDDHVLHLAMHHIVSDGWSLDLLLTEIATCYGALRDGGPVPAPPAVSYVDYAAWQRARADGPDAGAELAWWTEALAGVPALELPTDRPRPAVQTYAGATRRFRIDAELTDGLRRLARGQRATLYMTLLAGLQALLFRHTGQRDFAIGSPVAGRVVPELENLIGLFVNTLALRADLSTTGGTADSPGEEPSFATLLRRTRTGVVKALARQEVPFERLVKDLNVTRDVSRSPVFQVLFTLQNYARSGGRWPDGLVTEGFGADGDAARFDLSLYLGEVDDELRGMFVYNTDLFDAATVARLSERFTTLLRAAVARPDLPIVDLDLLDADERDRVLAFGTPDEPTTRVTPVTGTATNLADLVGPHAVATPDAPAVVCGPDAVTYRELDRRADRLAHWLRSAGVGPDALVGVLLEQSTELAVALLGVLRAGGAYLPLDPEQPPNRLAAMLADARPVVVLTSSDLRDRLTPTDPAVPVPIAPTCLDEIADELAAGPDTDLGVAVHGGNLAYVIYTSGSTGTPKGVAVAHRQVLRYLDGVADRFDVVPAGRYALLQSMSFDFSVTIFWLALATGGVVHLLPRRGTGAELAEQLRAEHIDYLKITPSHLAALTADAEPADLLPARALILGGEAADLDRIAPLAAAGPARVFNHYGPTEATVGVATHEVTADAAPTGPVPTGRPLPYARVYVLDDRMRPVPVGVPGEVYLGGDRLARGYLNRPALTAERFVPDPYGPPGARLYRTGDRGRWRADGQLMFLGRTDHQVKIRGYRVELGEVEAGLRDCPPVRQAVVLLRDDRLVAYLEPVPGADVPEAAELRRTLADRLPEHMVPQRFVWLEKLPLQEHGKVDRRALPEPTAEVPTGARVAPAGPVEHLVAGIWREVLGLAEVGATDDFFDLGGHSLLATQVVARLRRELPAADGASRVSVMDLFRHRTVRELAARIAVADAEPAALLHELTAPVPAAERIATLVCVPYGGGSAVVYQPLADALPAGYRLLSVAVPGHDIGLADDPAPIGEVAGDVVAEILARVDGPLVLYGHCGPGAALTVEVARRLEAAGRELTAVYLGAVFPFARPVGGVLGPLLRLRLAERVRSDRIYRTWLQAQGTSVGALDPDEMAFLIRAMRHDARVSEEYFTELVHQRVSPLRAPVVSVVGDRDRGTEYHEERFREWHFLSDRTALAVIDEGGHYFLKYRAGELAEIVTGVHHRLGGPDPVAGVADLVGVDGADPAWTLAAVSDRGTEPPPPAAPTGRRRGADRDPQPSMARFGLVAAGQIVSSTGTALTNFAIPLWIYLETGSLARFALFAILGLVPGLLVAPLAGALVDRTSRRRMLLFAGVAAGAANAALAGLVLTDRIQVWHIYLLVGWLSVALAFQRLAFVSAVPQLVPKRFLGHANGLAQTATGVTQFLVPLIAVALLEAVGLAGILLIDVASYVFALGVLLAIRFPRTLALHRREGIGQEILGGLRYSVRRREFRSMLVFFAALNLFLFPVLYLLSPLVLGFADLAQVAQVALAGGVGAAVGGLVMLVWGGPRRYRMRAVLLGTLGIAVACLVTGLRPNLVLVGAGAFGMYLALGVVNGVYNTIIQTKVPPRFHGRVFALNQMVAWSTMPLGWGVIAPFAAQTLEPLLMPGGALAGTVGAVIGVGPGRGIALLYLLFAGCIALTALVSLRTPVLARFDDEVPDAPPDDLIGIAARQARAAAGDGAAVAGSSTAVAKPGASLAESGTAAAESGATAGTPMNATTSQTPGRRAA</sequence>
<evidence type="ECO:0000256" key="3">
    <source>
        <dbReference type="ARBA" id="ARBA00022553"/>
    </source>
</evidence>
<keyword evidence="3" id="KW-0597">Phosphoprotein</keyword>
<dbReference type="Pfam" id="PF00668">
    <property type="entry name" value="Condensation"/>
    <property type="match status" value="1"/>
</dbReference>
<feature type="compositionally biased region" description="Polar residues" evidence="4">
    <location>
        <begin position="1875"/>
        <end position="1888"/>
    </location>
</feature>
<feature type="region of interest" description="Disordered" evidence="4">
    <location>
        <begin position="1855"/>
        <end position="1888"/>
    </location>
</feature>
<feature type="transmembrane region" description="Helical" evidence="5">
    <location>
        <begin position="1612"/>
        <end position="1632"/>
    </location>
</feature>
<dbReference type="PROSITE" id="PS00012">
    <property type="entry name" value="PHOSPHOPANTETHEINE"/>
    <property type="match status" value="1"/>
</dbReference>
<dbReference type="InterPro" id="IPR045851">
    <property type="entry name" value="AMP-bd_C_sf"/>
</dbReference>
<dbReference type="Gene3D" id="3.30.559.30">
    <property type="entry name" value="Nonribosomal peptide synthetase, condensation domain"/>
    <property type="match status" value="1"/>
</dbReference>
<accession>A0A1C6SBL3</accession>
<dbReference type="PANTHER" id="PTHR45527">
    <property type="entry name" value="NONRIBOSOMAL PEPTIDE SYNTHETASE"/>
    <property type="match status" value="1"/>
</dbReference>
<reference evidence="8" key="1">
    <citation type="submission" date="2016-06" db="EMBL/GenBank/DDBJ databases">
        <authorList>
            <person name="Varghese N."/>
            <person name="Submissions Spin"/>
        </authorList>
    </citation>
    <scope>NUCLEOTIDE SEQUENCE [LARGE SCALE GENOMIC DNA]</scope>
    <source>
        <strain evidence="8">DSM 43817</strain>
    </source>
</reference>
<dbReference type="GO" id="GO:0005829">
    <property type="term" value="C:cytosol"/>
    <property type="evidence" value="ECO:0007669"/>
    <property type="project" value="TreeGrafter"/>
</dbReference>
<feature type="compositionally biased region" description="Low complexity" evidence="4">
    <location>
        <begin position="1855"/>
        <end position="1873"/>
    </location>
</feature>
<feature type="transmembrane region" description="Helical" evidence="5">
    <location>
        <begin position="1763"/>
        <end position="1780"/>
    </location>
</feature>
<dbReference type="CDD" id="cd19531">
    <property type="entry name" value="LCL_NRPS-like"/>
    <property type="match status" value="1"/>
</dbReference>
<dbReference type="SUPFAM" id="SSF52777">
    <property type="entry name" value="CoA-dependent acyltransferases"/>
    <property type="match status" value="2"/>
</dbReference>
<dbReference type="Gene3D" id="2.30.38.10">
    <property type="entry name" value="Luciferase, Domain 3"/>
    <property type="match status" value="1"/>
</dbReference>
<dbReference type="FunFam" id="3.40.50.980:FF:000001">
    <property type="entry name" value="Non-ribosomal peptide synthetase"/>
    <property type="match status" value="1"/>
</dbReference>
<dbReference type="OrthoDB" id="2472181at2"/>
<feature type="transmembrane region" description="Helical" evidence="5">
    <location>
        <begin position="1555"/>
        <end position="1579"/>
    </location>
</feature>
<feature type="transmembrane region" description="Helical" evidence="5">
    <location>
        <begin position="1434"/>
        <end position="1455"/>
    </location>
</feature>
<dbReference type="FunFam" id="2.30.38.10:FF:000001">
    <property type="entry name" value="Non-ribosomal peptide synthetase PvdI"/>
    <property type="match status" value="1"/>
</dbReference>
<feature type="transmembrane region" description="Helical" evidence="5">
    <location>
        <begin position="1644"/>
        <end position="1663"/>
    </location>
</feature>
<feature type="region of interest" description="Disordered" evidence="4">
    <location>
        <begin position="1371"/>
        <end position="1394"/>
    </location>
</feature>
<dbReference type="STRING" id="145854.GA0074692_2210"/>
<dbReference type="InterPro" id="IPR001242">
    <property type="entry name" value="Condensation_dom"/>
</dbReference>
<dbReference type="PROSITE" id="PS50075">
    <property type="entry name" value="CARRIER"/>
    <property type="match status" value="1"/>
</dbReference>
<feature type="transmembrane region" description="Helical" evidence="5">
    <location>
        <begin position="1733"/>
        <end position="1757"/>
    </location>
</feature>
<dbReference type="GO" id="GO:0044550">
    <property type="term" value="P:secondary metabolite biosynthetic process"/>
    <property type="evidence" value="ECO:0007669"/>
    <property type="project" value="TreeGrafter"/>
</dbReference>
<keyword evidence="5" id="KW-0472">Membrane</keyword>
<dbReference type="Pfam" id="PF00550">
    <property type="entry name" value="PP-binding"/>
    <property type="match status" value="1"/>
</dbReference>